<feature type="binding site" evidence="13">
    <location>
        <begin position="229"/>
        <end position="231"/>
    </location>
    <ligand>
        <name>substrate</name>
    </ligand>
</feature>
<evidence type="ECO:0000256" key="4">
    <source>
        <dbReference type="ARBA" id="ARBA00010928"/>
    </source>
</evidence>
<dbReference type="Pfam" id="PF05153">
    <property type="entry name" value="MIOX"/>
    <property type="match status" value="1"/>
</dbReference>
<accession>A0A812L744</accession>
<feature type="binding site" evidence="14">
    <location>
        <position position="346"/>
    </location>
    <ligand>
        <name>Fe cation</name>
        <dbReference type="ChEBI" id="CHEBI:24875"/>
        <label>1</label>
    </ligand>
</feature>
<comment type="similarity">
    <text evidence="4">Belongs to the Gfo/Idh/MocA family.</text>
</comment>
<organism evidence="17 18">
    <name type="scientific">Symbiodinium natans</name>
    <dbReference type="NCBI Taxonomy" id="878477"/>
    <lineage>
        <taxon>Eukaryota</taxon>
        <taxon>Sar</taxon>
        <taxon>Alveolata</taxon>
        <taxon>Dinophyceae</taxon>
        <taxon>Suessiales</taxon>
        <taxon>Symbiodiniaceae</taxon>
        <taxon>Symbiodinium</taxon>
    </lineage>
</organism>
<feature type="binding site" evidence="14">
    <location>
        <position position="269"/>
    </location>
    <ligand>
        <name>Fe cation</name>
        <dbReference type="ChEBI" id="CHEBI:24875"/>
        <label>1</label>
    </ligand>
</feature>
<evidence type="ECO:0000256" key="1">
    <source>
        <dbReference type="ARBA" id="ARBA00004496"/>
    </source>
</evidence>
<dbReference type="EMBL" id="CAJNDS010000880">
    <property type="protein sequence ID" value="CAE7239287.1"/>
    <property type="molecule type" value="Genomic_DNA"/>
</dbReference>
<dbReference type="Gene3D" id="3.30.360.10">
    <property type="entry name" value="Dihydrodipicolinate Reductase, domain 2"/>
    <property type="match status" value="1"/>
</dbReference>
<dbReference type="AlphaFoldDB" id="A0A812L744"/>
<evidence type="ECO:0000313" key="17">
    <source>
        <dbReference type="EMBL" id="CAE7239287.1"/>
    </source>
</evidence>
<evidence type="ECO:0000256" key="5">
    <source>
        <dbReference type="ARBA" id="ARBA00011919"/>
    </source>
</evidence>
<sequence length="425" mass="48526">HCYNPEIQKMNDIDTCAVMFKYENGMLAMVDTSRDAAYGYDQRIEVFGEKGMLTAHNELTSTVELATTEGHLRPAAMYSFPQRYVQAYHSELTEFIELVRAGRGSEAHALEQVAMLRHPSVVRATLAAELSWKLKRTVQLAELDKLCAAGSSSSETDSPGNGPVKNMFGDSFRNYETSPRQESVAATYGLMHRNQTVEFVQEQQEKWLKFNKGEFTVMEVITMLDELVDDSDPDVDIPNSIHDFQTAERIREQWPGEEFDWFHLVGLLHDLGKVMALPKLAGKDALPQWAVVGDTFPVGCAPAEDAVVFPEAFHDNPDYKHPVFGTKNGMYKPGCGITKLMFSWGHDEYMYRMLKFNGCTIPEHGLNMIRLHSFYPWHDKGAYAQFESSEDAETKKWVKEKLKPYYACLWRRWYCPVISLWLVLV</sequence>
<feature type="binding site" evidence="14">
    <location>
        <position position="372"/>
    </location>
    <ligand>
        <name>Fe cation</name>
        <dbReference type="ChEBI" id="CHEBI:24875"/>
        <label>1</label>
    </ligand>
</feature>
<feature type="domain" description="GFO/IDH/MocA-like oxidoreductase" evidence="16">
    <location>
        <begin position="10"/>
        <end position="53"/>
    </location>
</feature>
<comment type="pathway">
    <text evidence="2">Polyol metabolism; myo-inositol degradation into D-glucuronate; D-glucuronate from myo-inositol: step 1/1.</text>
</comment>
<feature type="binding site" evidence="13">
    <location>
        <begin position="372"/>
        <end position="373"/>
    </location>
    <ligand>
        <name>substrate</name>
    </ligand>
</feature>
<keyword evidence="8 14" id="KW-0479">Metal-binding</keyword>
<evidence type="ECO:0000256" key="6">
    <source>
        <dbReference type="ARBA" id="ARBA00019269"/>
    </source>
</evidence>
<keyword evidence="9" id="KW-0560">Oxidoreductase</keyword>
<proteinExistence type="inferred from homology"/>
<dbReference type="UniPathway" id="UPA00111">
    <property type="reaction ID" value="UER00527"/>
</dbReference>
<evidence type="ECO:0000259" key="16">
    <source>
        <dbReference type="Pfam" id="PF22725"/>
    </source>
</evidence>
<dbReference type="SUPFAM" id="SSF109604">
    <property type="entry name" value="HD-domain/PDEase-like"/>
    <property type="match status" value="1"/>
</dbReference>
<dbReference type="EC" id="1.13.99.1" evidence="5"/>
<feature type="binding site" evidence="14">
    <location>
        <position position="270"/>
    </location>
    <ligand>
        <name>Fe cation</name>
        <dbReference type="ChEBI" id="CHEBI:24875"/>
        <label>1</label>
    </ligand>
</feature>
<dbReference type="GO" id="GO:0050113">
    <property type="term" value="F:inositol oxygenase activity"/>
    <property type="evidence" value="ECO:0007669"/>
    <property type="project" value="UniProtKB-EC"/>
</dbReference>
<comment type="catalytic activity">
    <reaction evidence="12">
        <text>myo-inositol + O2 = D-glucuronate + H2O + H(+)</text>
        <dbReference type="Rhea" id="RHEA:23696"/>
        <dbReference type="ChEBI" id="CHEBI:15377"/>
        <dbReference type="ChEBI" id="CHEBI:15378"/>
        <dbReference type="ChEBI" id="CHEBI:15379"/>
        <dbReference type="ChEBI" id="CHEBI:17268"/>
        <dbReference type="ChEBI" id="CHEBI:58720"/>
        <dbReference type="EC" id="1.13.99.1"/>
    </reaction>
</comment>
<evidence type="ECO:0000256" key="11">
    <source>
        <dbReference type="ARBA" id="ARBA00029668"/>
    </source>
</evidence>
<comment type="subcellular location">
    <subcellularLocation>
        <location evidence="1">Cytoplasm</location>
    </subcellularLocation>
</comment>
<evidence type="ECO:0000256" key="9">
    <source>
        <dbReference type="ARBA" id="ARBA00023002"/>
    </source>
</evidence>
<evidence type="ECO:0000313" key="18">
    <source>
        <dbReference type="Proteomes" id="UP000604046"/>
    </source>
</evidence>
<gene>
    <name evidence="17" type="primary">MIOX</name>
    <name evidence="17" type="ORF">SNAT2548_LOCUS10611</name>
</gene>
<dbReference type="PANTHER" id="PTHR12588:SF0">
    <property type="entry name" value="INOSITOL OXYGENASE"/>
    <property type="match status" value="1"/>
</dbReference>
<feature type="region of interest" description="Disordered" evidence="15">
    <location>
        <begin position="150"/>
        <end position="172"/>
    </location>
</feature>
<dbReference type="OrthoDB" id="5151075at2759"/>
<evidence type="ECO:0000256" key="13">
    <source>
        <dbReference type="PIRSR" id="PIRSR607828-1"/>
    </source>
</evidence>
<feature type="non-terminal residue" evidence="17">
    <location>
        <position position="1"/>
    </location>
</feature>
<comment type="caution">
    <text evidence="17">The sequence shown here is derived from an EMBL/GenBank/DDBJ whole genome shotgun (WGS) entry which is preliminary data.</text>
</comment>
<comment type="similarity">
    <text evidence="3">Belongs to the myo-inositol oxygenase family.</text>
</comment>
<feature type="compositionally biased region" description="Polar residues" evidence="15">
    <location>
        <begin position="150"/>
        <end position="159"/>
    </location>
</feature>
<reference evidence="17" key="1">
    <citation type="submission" date="2021-02" db="EMBL/GenBank/DDBJ databases">
        <authorList>
            <person name="Dougan E. K."/>
            <person name="Rhodes N."/>
            <person name="Thang M."/>
            <person name="Chan C."/>
        </authorList>
    </citation>
    <scope>NUCLEOTIDE SEQUENCE</scope>
</reference>
<evidence type="ECO:0000256" key="3">
    <source>
        <dbReference type="ARBA" id="ARBA00005286"/>
    </source>
</evidence>
<keyword evidence="10 14" id="KW-0408">Iron</keyword>
<evidence type="ECO:0000256" key="14">
    <source>
        <dbReference type="PIRSR" id="PIRSR607828-2"/>
    </source>
</evidence>
<dbReference type="SUPFAM" id="SSF55347">
    <property type="entry name" value="Glyceraldehyde-3-phosphate dehydrogenase-like, C-terminal domain"/>
    <property type="match status" value="1"/>
</dbReference>
<comment type="cofactor">
    <cofactor evidence="14">
        <name>Fe cation</name>
        <dbReference type="ChEBI" id="CHEBI:24875"/>
    </cofactor>
    <text evidence="14">Binds 2 iron ions per subunit.</text>
</comment>
<feature type="binding site" evidence="13">
    <location>
        <position position="273"/>
    </location>
    <ligand>
        <name>substrate</name>
    </ligand>
</feature>
<keyword evidence="7" id="KW-0963">Cytoplasm</keyword>
<protein>
    <recommendedName>
        <fullName evidence="6">Inositol oxygenase</fullName>
        <ecNumber evidence="5">1.13.99.1</ecNumber>
    </recommendedName>
    <alternativeName>
        <fullName evidence="11">Myo-inositol oxygenase</fullName>
    </alternativeName>
</protein>
<feature type="binding site" evidence="14">
    <location>
        <position position="242"/>
    </location>
    <ligand>
        <name>Fe cation</name>
        <dbReference type="ChEBI" id="CHEBI:24875"/>
        <label>1</label>
    </ligand>
</feature>
<dbReference type="PANTHER" id="PTHR12588">
    <property type="entry name" value="MYOINOSITOL OXYGENASE"/>
    <property type="match status" value="1"/>
</dbReference>
<dbReference type="InterPro" id="IPR055170">
    <property type="entry name" value="GFO_IDH_MocA-like_dom"/>
</dbReference>
<dbReference type="GO" id="GO:0005737">
    <property type="term" value="C:cytoplasm"/>
    <property type="evidence" value="ECO:0007669"/>
    <property type="project" value="UniProtKB-SubCell"/>
</dbReference>
<evidence type="ECO:0000256" key="15">
    <source>
        <dbReference type="SAM" id="MobiDB-lite"/>
    </source>
</evidence>
<dbReference type="InterPro" id="IPR007828">
    <property type="entry name" value="Inositol_oxygenase"/>
</dbReference>
<evidence type="ECO:0000256" key="12">
    <source>
        <dbReference type="ARBA" id="ARBA00048271"/>
    </source>
</evidence>
<name>A0A812L744_9DINO</name>
<evidence type="ECO:0000256" key="7">
    <source>
        <dbReference type="ARBA" id="ARBA00022490"/>
    </source>
</evidence>
<keyword evidence="18" id="KW-1185">Reference proteome</keyword>
<feature type="binding site" evidence="13">
    <location>
        <position position="173"/>
    </location>
    <ligand>
        <name>substrate</name>
    </ligand>
</feature>
<dbReference type="Proteomes" id="UP000604046">
    <property type="component" value="Unassembled WGS sequence"/>
</dbReference>
<dbReference type="Pfam" id="PF22725">
    <property type="entry name" value="GFO_IDH_MocA_C3"/>
    <property type="match status" value="1"/>
</dbReference>
<evidence type="ECO:0000256" key="10">
    <source>
        <dbReference type="ARBA" id="ARBA00023004"/>
    </source>
</evidence>
<evidence type="ECO:0000256" key="8">
    <source>
        <dbReference type="ARBA" id="ARBA00022723"/>
    </source>
</evidence>
<feature type="binding site" evidence="13">
    <location>
        <begin position="293"/>
        <end position="294"/>
    </location>
    <ligand>
        <name>substrate</name>
    </ligand>
</feature>
<dbReference type="GO" id="GO:0019310">
    <property type="term" value="P:inositol catabolic process"/>
    <property type="evidence" value="ECO:0007669"/>
    <property type="project" value="InterPro"/>
</dbReference>
<evidence type="ECO:0000256" key="2">
    <source>
        <dbReference type="ARBA" id="ARBA00005167"/>
    </source>
</evidence>
<dbReference type="GO" id="GO:0005506">
    <property type="term" value="F:iron ion binding"/>
    <property type="evidence" value="ECO:0007669"/>
    <property type="project" value="InterPro"/>
</dbReference>